<keyword evidence="1" id="KW-0812">Transmembrane</keyword>
<keyword evidence="3" id="KW-1185">Reference proteome</keyword>
<keyword evidence="1" id="KW-0472">Membrane</keyword>
<evidence type="ECO:0000256" key="1">
    <source>
        <dbReference type="SAM" id="Phobius"/>
    </source>
</evidence>
<feature type="transmembrane region" description="Helical" evidence="1">
    <location>
        <begin position="102"/>
        <end position="122"/>
    </location>
</feature>
<gene>
    <name evidence="2" type="ORF">PT974_05181</name>
</gene>
<dbReference type="Proteomes" id="UP001338125">
    <property type="component" value="Unassembled WGS sequence"/>
</dbReference>
<feature type="transmembrane region" description="Helical" evidence="1">
    <location>
        <begin position="319"/>
        <end position="342"/>
    </location>
</feature>
<comment type="caution">
    <text evidence="2">The sequence shown here is derived from an EMBL/GenBank/DDBJ whole genome shotgun (WGS) entry which is preliminary data.</text>
</comment>
<proteinExistence type="predicted"/>
<accession>A0ABR0SPY7</accession>
<reference evidence="2 3" key="1">
    <citation type="submission" date="2024-01" db="EMBL/GenBank/DDBJ databases">
        <title>Complete genome of Cladobotryum mycophilum ATHUM6906.</title>
        <authorList>
            <person name="Christinaki A.C."/>
            <person name="Myridakis A.I."/>
            <person name="Kouvelis V.N."/>
        </authorList>
    </citation>
    <scope>NUCLEOTIDE SEQUENCE [LARGE SCALE GENOMIC DNA]</scope>
    <source>
        <strain evidence="2 3">ATHUM6906</strain>
    </source>
</reference>
<keyword evidence="1" id="KW-1133">Transmembrane helix</keyword>
<evidence type="ECO:0000313" key="2">
    <source>
        <dbReference type="EMBL" id="KAK5994243.1"/>
    </source>
</evidence>
<evidence type="ECO:0000313" key="3">
    <source>
        <dbReference type="Proteomes" id="UP001338125"/>
    </source>
</evidence>
<protein>
    <submittedName>
        <fullName evidence="2">Uncharacterized protein</fullName>
    </submittedName>
</protein>
<feature type="transmembrane region" description="Helical" evidence="1">
    <location>
        <begin position="128"/>
        <end position="154"/>
    </location>
</feature>
<organism evidence="2 3">
    <name type="scientific">Cladobotryum mycophilum</name>
    <dbReference type="NCBI Taxonomy" id="491253"/>
    <lineage>
        <taxon>Eukaryota</taxon>
        <taxon>Fungi</taxon>
        <taxon>Dikarya</taxon>
        <taxon>Ascomycota</taxon>
        <taxon>Pezizomycotina</taxon>
        <taxon>Sordariomycetes</taxon>
        <taxon>Hypocreomycetidae</taxon>
        <taxon>Hypocreales</taxon>
        <taxon>Hypocreaceae</taxon>
        <taxon>Cladobotryum</taxon>
    </lineage>
</organism>
<dbReference type="EMBL" id="JAVFKD010000011">
    <property type="protein sequence ID" value="KAK5994243.1"/>
    <property type="molecule type" value="Genomic_DNA"/>
</dbReference>
<sequence length="352" mass="39927">MSTGSEFARIRLQWTLYPNEGNKHLVYEAPSWTRLIWLLDVVFFVPIIILVNYTLSQIYPVLAIPSRLTRSTSAHSQKYILTSSLRSINDLLRKHGGFMANFRGFLFAFVHEGLSRIIALFFKEPLGPYFSAIASLFASLVLVQFSTAWVHVIISRSQMSSLLFFRRLPPFSRTFEAIWKTVILSWAANEAARWLPNLLSSWLGIEWPELRLFTPDNTYAFSQNLAWGGAVFYAKVVFVIIFSTFGSIFIVIPAKVALVRIQASLLPIEYDTIVPFDRSYHGKVKPIPMGGRGYATIADVWSTFTLDGWHSLTILSAKIATVSLLVTFSICLILTLEWTILVTKSLELNQPM</sequence>
<feature type="transmembrane region" description="Helical" evidence="1">
    <location>
        <begin position="232"/>
        <end position="252"/>
    </location>
</feature>
<name>A0ABR0SPY7_9HYPO</name>
<feature type="transmembrane region" description="Helical" evidence="1">
    <location>
        <begin position="35"/>
        <end position="55"/>
    </location>
</feature>